<evidence type="ECO:0000313" key="2">
    <source>
        <dbReference type="Proteomes" id="UP001218788"/>
    </source>
</evidence>
<evidence type="ECO:0008006" key="3">
    <source>
        <dbReference type="Google" id="ProtNLM"/>
    </source>
</evidence>
<sequence>MQVGTRISIPVLQTTRLRTLCILGVYLLLTGCVTNKEMVIVESGVKIECRGLFTTNDDDCDQAYSFANGMHDHYEQQLKPMHERQDILSEQMREYNQSGRH</sequence>
<dbReference type="EMBL" id="JAQQXP010000001">
    <property type="protein sequence ID" value="MDC8829333.1"/>
    <property type="molecule type" value="Genomic_DNA"/>
</dbReference>
<accession>A0ABT5KXG7</accession>
<evidence type="ECO:0000313" key="1">
    <source>
        <dbReference type="EMBL" id="MDC8829333.1"/>
    </source>
</evidence>
<reference evidence="1 2" key="1">
    <citation type="submission" date="2022-10" db="EMBL/GenBank/DDBJ databases">
        <title>Alteromonas sp. chi3 Genome sequencing.</title>
        <authorList>
            <person name="Park S."/>
        </authorList>
    </citation>
    <scope>NUCLEOTIDE SEQUENCE [LARGE SCALE GENOMIC DNA]</scope>
    <source>
        <strain evidence="2">chi3</strain>
    </source>
</reference>
<proteinExistence type="predicted"/>
<keyword evidence="2" id="KW-1185">Reference proteome</keyword>
<protein>
    <recommendedName>
        <fullName evidence="3">Lipoprotein</fullName>
    </recommendedName>
</protein>
<gene>
    <name evidence="1" type="ORF">OIK42_01035</name>
</gene>
<comment type="caution">
    <text evidence="1">The sequence shown here is derived from an EMBL/GenBank/DDBJ whole genome shotgun (WGS) entry which is preliminary data.</text>
</comment>
<name>A0ABT5KXG7_9ALTE</name>
<dbReference type="RefSeq" id="WP_273637698.1">
    <property type="nucleotide sequence ID" value="NZ_JAQQXP010000001.1"/>
</dbReference>
<dbReference type="Proteomes" id="UP001218788">
    <property type="component" value="Unassembled WGS sequence"/>
</dbReference>
<dbReference type="PROSITE" id="PS51257">
    <property type="entry name" value="PROKAR_LIPOPROTEIN"/>
    <property type="match status" value="1"/>
</dbReference>
<organism evidence="1 2">
    <name type="scientific">Alteromonas gilva</name>
    <dbReference type="NCBI Taxonomy" id="2987522"/>
    <lineage>
        <taxon>Bacteria</taxon>
        <taxon>Pseudomonadati</taxon>
        <taxon>Pseudomonadota</taxon>
        <taxon>Gammaproteobacteria</taxon>
        <taxon>Alteromonadales</taxon>
        <taxon>Alteromonadaceae</taxon>
        <taxon>Alteromonas/Salinimonas group</taxon>
        <taxon>Alteromonas</taxon>
    </lineage>
</organism>